<organism evidence="1 2">
    <name type="scientific">Trichothecium roseum</name>
    <dbReference type="NCBI Taxonomy" id="47278"/>
    <lineage>
        <taxon>Eukaryota</taxon>
        <taxon>Fungi</taxon>
        <taxon>Dikarya</taxon>
        <taxon>Ascomycota</taxon>
        <taxon>Pezizomycotina</taxon>
        <taxon>Sordariomycetes</taxon>
        <taxon>Hypocreomycetidae</taxon>
        <taxon>Hypocreales</taxon>
        <taxon>Hypocreales incertae sedis</taxon>
        <taxon>Trichothecium</taxon>
    </lineage>
</organism>
<protein>
    <submittedName>
        <fullName evidence="1">Uncharacterized protein</fullName>
    </submittedName>
</protein>
<keyword evidence="2" id="KW-1185">Reference proteome</keyword>
<dbReference type="EMBL" id="CM047940">
    <property type="protein sequence ID" value="KAI9903503.1"/>
    <property type="molecule type" value="Genomic_DNA"/>
</dbReference>
<proteinExistence type="predicted"/>
<sequence>MALTYFAKELWIKYSIAIAVMLVRFGARLHTHGWRNFDGTDFWCALSTVLYTIVSSCDYILSTPGYPTNVSLDEKTAMEVPDDEVPAMRHASKIALFSWTMYLCMIFSFKGVVLCLMGRVGMGLWRQEQAVAAARLLVVACWAASILAQFCSCVPVRRFWQVKPYPGEHCTARPLNYWVAGLLNILTDFVIIVLPMPMLWRVRLPLRRKAALSLLFGSGALVMVCTILRNYYVLAAVTDEQLAQLWASREAFASMVVVSIPAIWSLVRKMGWLGHYDGGGGARGGGGNGSNGGGRALPGAGSSALWKSSASRAVGSQAGPDEFEMSLRIKGHNNHNHDDDEEGGRLGDGDSEDRIMVPGLSSMMSSQTSDNSIAGGGRGLGGGGGGVRVTTEYSVQFEHGGEDVAEHVKKRGMNWTSEYR</sequence>
<accession>A0ACC0VDG1</accession>
<dbReference type="Proteomes" id="UP001163324">
    <property type="component" value="Chromosome 1"/>
</dbReference>
<gene>
    <name evidence="1" type="ORF">N3K66_000032</name>
</gene>
<name>A0ACC0VDG1_9HYPO</name>
<comment type="caution">
    <text evidence="1">The sequence shown here is derived from an EMBL/GenBank/DDBJ whole genome shotgun (WGS) entry which is preliminary data.</text>
</comment>
<reference evidence="1" key="1">
    <citation type="submission" date="2022-10" db="EMBL/GenBank/DDBJ databases">
        <title>Complete Genome of Trichothecium roseum strain YXFP-22015, a Plant Pathogen Isolated from Citrus.</title>
        <authorList>
            <person name="Wang Y."/>
            <person name="Zhu L."/>
        </authorList>
    </citation>
    <scope>NUCLEOTIDE SEQUENCE</scope>
    <source>
        <strain evidence="1">YXFP-22015</strain>
    </source>
</reference>
<evidence type="ECO:0000313" key="2">
    <source>
        <dbReference type="Proteomes" id="UP001163324"/>
    </source>
</evidence>
<evidence type="ECO:0000313" key="1">
    <source>
        <dbReference type="EMBL" id="KAI9903503.1"/>
    </source>
</evidence>